<dbReference type="PANTHER" id="PTHR30432">
    <property type="entry name" value="TRANSCRIPTIONAL REGULATOR MODE"/>
    <property type="match status" value="1"/>
</dbReference>
<evidence type="ECO:0000313" key="1">
    <source>
        <dbReference type="EMBL" id="ARJ57047.1"/>
    </source>
</evidence>
<organism evidence="1 2">
    <name type="scientific">Campylobacter cuniculorum DSM 23162 = LMG 24588</name>
    <dbReference type="NCBI Taxonomy" id="1121267"/>
    <lineage>
        <taxon>Bacteria</taxon>
        <taxon>Pseudomonadati</taxon>
        <taxon>Campylobacterota</taxon>
        <taxon>Epsilonproteobacteria</taxon>
        <taxon>Campylobacterales</taxon>
        <taxon>Campylobacteraceae</taxon>
        <taxon>Campylobacter</taxon>
    </lineage>
</organism>
<dbReference type="Proteomes" id="UP000192902">
    <property type="component" value="Chromosome"/>
</dbReference>
<dbReference type="InterPro" id="IPR051815">
    <property type="entry name" value="Molybdate_resp_trans_reg"/>
</dbReference>
<dbReference type="KEGG" id="ccun:CCUN_1461"/>
<dbReference type="InterPro" id="IPR036390">
    <property type="entry name" value="WH_DNA-bd_sf"/>
</dbReference>
<sequence length="243" mass="28086">MKNKEIVAAMKELLNSNEKLDCGTAFKIAKKFNKNIEEIGQIADENQIRIDNCELGQFGHLEFEKPKIEVLKILEPKLDEKRRIFCKDARELAKKHYNLKSIRSALKSYKIDVKYCLLGCFKEKRGKKFVVKTKTWIENADGDLLFGKGKTELLELIAQTGSLLHASKIMGINYKKAWTHLQVLQKNSQEDLVVTKQGRSKDSGTKLTPRAIELMENYSLLQKDIEEYANKRFKELFLKDKKS</sequence>
<evidence type="ECO:0000313" key="2">
    <source>
        <dbReference type="Proteomes" id="UP000192902"/>
    </source>
</evidence>
<proteinExistence type="predicted"/>
<accession>A0A1W6BY75</accession>
<dbReference type="eggNOG" id="COG2005">
    <property type="taxonomic scope" value="Bacteria"/>
</dbReference>
<gene>
    <name evidence="1" type="ORF">CCUN_1461</name>
</gene>
<dbReference type="Gene3D" id="1.10.10.10">
    <property type="entry name" value="Winged helix-like DNA-binding domain superfamily/Winged helix DNA-binding domain"/>
    <property type="match status" value="1"/>
</dbReference>
<dbReference type="SUPFAM" id="SSF46785">
    <property type="entry name" value="Winged helix' DNA-binding domain"/>
    <property type="match status" value="1"/>
</dbReference>
<reference evidence="1 2" key="1">
    <citation type="submission" date="2017-04" db="EMBL/GenBank/DDBJ databases">
        <title>Complete genome sequence of the Campylobacter cuniculorum type strain LMG24588.</title>
        <authorList>
            <person name="Miller W.G."/>
            <person name="Yee E."/>
            <person name="Revez J."/>
            <person name="Bono J.L."/>
            <person name="Rossi M."/>
        </authorList>
    </citation>
    <scope>NUCLEOTIDE SEQUENCE [LARGE SCALE GENOMIC DNA]</scope>
    <source>
        <strain evidence="1 2">LMG 24588</strain>
    </source>
</reference>
<dbReference type="STRING" id="1121267.CCUN_1461"/>
<name>A0A1W6BY75_9BACT</name>
<dbReference type="AlphaFoldDB" id="A0A1W6BY75"/>
<dbReference type="EMBL" id="CP020867">
    <property type="protein sequence ID" value="ARJ57047.1"/>
    <property type="molecule type" value="Genomic_DNA"/>
</dbReference>
<dbReference type="PANTHER" id="PTHR30432:SF1">
    <property type="entry name" value="DNA-BINDING TRANSCRIPTIONAL DUAL REGULATOR MODE"/>
    <property type="match status" value="1"/>
</dbReference>
<dbReference type="InterPro" id="IPR036388">
    <property type="entry name" value="WH-like_DNA-bd_sf"/>
</dbReference>
<protein>
    <submittedName>
        <fullName evidence="1">Putative transcriptional regulator, ModE family</fullName>
    </submittedName>
</protein>